<keyword evidence="3" id="KW-1185">Reference proteome</keyword>
<dbReference type="PANTHER" id="PTHR45085:SF2">
    <property type="entry name" value="F21J9.14"/>
    <property type="match status" value="1"/>
</dbReference>
<feature type="chain" id="PRO_5032483420" evidence="1">
    <location>
        <begin position="25"/>
        <end position="117"/>
    </location>
</feature>
<proteinExistence type="predicted"/>
<dbReference type="EMBL" id="BMAC01000473">
    <property type="protein sequence ID" value="GFP97077.1"/>
    <property type="molecule type" value="Genomic_DNA"/>
</dbReference>
<feature type="non-terminal residue" evidence="2">
    <location>
        <position position="1"/>
    </location>
</feature>
<name>A0A830C8L3_9LAMI</name>
<reference evidence="2" key="1">
    <citation type="submission" date="2020-07" db="EMBL/GenBank/DDBJ databases">
        <title>Ethylene signaling mediates host invasion by parasitic plants.</title>
        <authorList>
            <person name="Yoshida S."/>
        </authorList>
    </citation>
    <scope>NUCLEOTIDE SEQUENCE</scope>
    <source>
        <strain evidence="2">Okayama</strain>
    </source>
</reference>
<evidence type="ECO:0000313" key="2">
    <source>
        <dbReference type="EMBL" id="GFP97077.1"/>
    </source>
</evidence>
<dbReference type="PANTHER" id="PTHR45085">
    <property type="entry name" value="F21J9.14"/>
    <property type="match status" value="1"/>
</dbReference>
<feature type="signal peptide" evidence="1">
    <location>
        <begin position="1"/>
        <end position="24"/>
    </location>
</feature>
<accession>A0A830C8L3</accession>
<evidence type="ECO:0000313" key="3">
    <source>
        <dbReference type="Proteomes" id="UP000653305"/>
    </source>
</evidence>
<gene>
    <name evidence="2" type="ORF">PHJA_001851800</name>
</gene>
<dbReference type="AlphaFoldDB" id="A0A830C8L3"/>
<keyword evidence="1" id="KW-0732">Signal</keyword>
<dbReference type="Proteomes" id="UP000653305">
    <property type="component" value="Unassembled WGS sequence"/>
</dbReference>
<comment type="caution">
    <text evidence="2">The sequence shown here is derived from an EMBL/GenBank/DDBJ whole genome shotgun (WGS) entry which is preliminary data.</text>
</comment>
<organism evidence="2 3">
    <name type="scientific">Phtheirospermum japonicum</name>
    <dbReference type="NCBI Taxonomy" id="374723"/>
    <lineage>
        <taxon>Eukaryota</taxon>
        <taxon>Viridiplantae</taxon>
        <taxon>Streptophyta</taxon>
        <taxon>Embryophyta</taxon>
        <taxon>Tracheophyta</taxon>
        <taxon>Spermatophyta</taxon>
        <taxon>Magnoliopsida</taxon>
        <taxon>eudicotyledons</taxon>
        <taxon>Gunneridae</taxon>
        <taxon>Pentapetalae</taxon>
        <taxon>asterids</taxon>
        <taxon>lamiids</taxon>
        <taxon>Lamiales</taxon>
        <taxon>Orobanchaceae</taxon>
        <taxon>Orobanchaceae incertae sedis</taxon>
        <taxon>Phtheirospermum</taxon>
    </lineage>
</organism>
<evidence type="ECO:0000256" key="1">
    <source>
        <dbReference type="SAM" id="SignalP"/>
    </source>
</evidence>
<protein>
    <submittedName>
        <fullName evidence="2">Uncharacterized protein</fullName>
    </submittedName>
</protein>
<dbReference type="OrthoDB" id="10429252at2759"/>
<sequence length="117" mass="13241">PLIIKPFILFIFLSSLSFLAFLFLQPTPPSPTTTAAPDCIPSDLKIRPGYSSYDAYLQRQLNKTLNPKLRQIWTTRDWDRKVIVFSAFFDDLKKHGLLSNGSRSLCIGPGSGRRSPR</sequence>